<reference evidence="2 3" key="1">
    <citation type="submission" date="2024-02" db="EMBL/GenBank/DDBJ databases">
        <title>Lysinimicrobium sediminis NBRC 112286.</title>
        <authorList>
            <person name="Ichikawa N."/>
            <person name="Katano-Makiyama Y."/>
            <person name="Hidaka K."/>
        </authorList>
    </citation>
    <scope>NUCLEOTIDE SEQUENCE [LARGE SCALE GENOMIC DNA]</scope>
    <source>
        <strain evidence="2 3">NBRC 112286</strain>
    </source>
</reference>
<accession>A0ABP9WLK5</accession>
<keyword evidence="1" id="KW-0812">Transmembrane</keyword>
<dbReference type="EMBL" id="BAABRR010000014">
    <property type="protein sequence ID" value="GAA5519823.1"/>
    <property type="molecule type" value="Genomic_DNA"/>
</dbReference>
<keyword evidence="1" id="KW-0472">Membrane</keyword>
<comment type="caution">
    <text evidence="2">The sequence shown here is derived from an EMBL/GenBank/DDBJ whole genome shotgun (WGS) entry which is preliminary data.</text>
</comment>
<evidence type="ECO:0000256" key="1">
    <source>
        <dbReference type="SAM" id="Phobius"/>
    </source>
</evidence>
<gene>
    <name evidence="2" type="ORF">Lsed01_02281</name>
</gene>
<keyword evidence="3" id="KW-1185">Reference proteome</keyword>
<dbReference type="RefSeq" id="WP_286215568.1">
    <property type="nucleotide sequence ID" value="NZ_AP027736.1"/>
</dbReference>
<evidence type="ECO:0000313" key="3">
    <source>
        <dbReference type="Proteomes" id="UP001426770"/>
    </source>
</evidence>
<keyword evidence="1" id="KW-1133">Transmembrane helix</keyword>
<proteinExistence type="predicted"/>
<dbReference type="Proteomes" id="UP001426770">
    <property type="component" value="Unassembled WGS sequence"/>
</dbReference>
<name>A0ABP9WLK5_9MICO</name>
<protein>
    <submittedName>
        <fullName evidence="2">Uncharacterized protein</fullName>
    </submittedName>
</protein>
<organism evidence="2 3">
    <name type="scientific">Demequina sediminis</name>
    <dbReference type="NCBI Taxonomy" id="1930058"/>
    <lineage>
        <taxon>Bacteria</taxon>
        <taxon>Bacillati</taxon>
        <taxon>Actinomycetota</taxon>
        <taxon>Actinomycetes</taxon>
        <taxon>Micrococcales</taxon>
        <taxon>Demequinaceae</taxon>
        <taxon>Demequina</taxon>
    </lineage>
</organism>
<evidence type="ECO:0000313" key="2">
    <source>
        <dbReference type="EMBL" id="GAA5519823.1"/>
    </source>
</evidence>
<feature type="transmembrane region" description="Helical" evidence="1">
    <location>
        <begin position="15"/>
        <end position="36"/>
    </location>
</feature>
<sequence length="93" mass="10084">MSAVVEQQRSKRRHLFAALVAVPTIVLMAVAVSWYWSVGWHRASSVCTTDAAVPAGVSGGSMDQAWSWVPLGFACTWPAGDGDDSFTIVKAWW</sequence>